<sequence>MTIPFYVSIPVVVKKRGGVWSQGGVQRLKVEDEVELADVLKELVERLDVDLDQVDQGERRLGRRRDDDEVERRVVAVRDERGHVVLLPGGAVRRARGREQRRKRQEVAGARGPVRHEGEDFGNEALLDARVLSRGLLAWRSSHIVVAGVVALTSCV</sequence>
<proteinExistence type="predicted"/>
<evidence type="ECO:0000313" key="2">
    <source>
        <dbReference type="Proteomes" id="UP000243081"/>
    </source>
</evidence>
<reference evidence="1 2" key="1">
    <citation type="submission" date="2016-03" db="EMBL/GenBank/DDBJ databases">
        <title>Fine-scale spatial genetic structure of a fungal parasite of coffee scale insects.</title>
        <authorList>
            <person name="Jackson D."/>
            <person name="Zemenick K.A."/>
            <person name="Malloure B."/>
            <person name="Quandt C.A."/>
            <person name="James T.Y."/>
        </authorList>
    </citation>
    <scope>NUCLEOTIDE SEQUENCE [LARGE SCALE GENOMIC DNA]</scope>
    <source>
        <strain evidence="1 2">UM487</strain>
    </source>
</reference>
<keyword evidence="2" id="KW-1185">Reference proteome</keyword>
<protein>
    <submittedName>
        <fullName evidence="1">Uncharacterized protein</fullName>
    </submittedName>
</protein>
<comment type="caution">
    <text evidence="1">The sequence shown here is derived from an EMBL/GenBank/DDBJ whole genome shotgun (WGS) entry which is preliminary data.</text>
</comment>
<dbReference type="Proteomes" id="UP000243081">
    <property type="component" value="Unassembled WGS sequence"/>
</dbReference>
<gene>
    <name evidence="1" type="ORF">LLEC1_01948</name>
</gene>
<dbReference type="AlphaFoldDB" id="A0A179I4F2"/>
<evidence type="ECO:0000313" key="1">
    <source>
        <dbReference type="EMBL" id="OAQ97517.1"/>
    </source>
</evidence>
<accession>A0A179I4F2</accession>
<organism evidence="1 2">
    <name type="scientific">Cordyceps confragosa</name>
    <name type="common">Lecanicillium lecanii</name>
    <dbReference type="NCBI Taxonomy" id="2714763"/>
    <lineage>
        <taxon>Eukaryota</taxon>
        <taxon>Fungi</taxon>
        <taxon>Dikarya</taxon>
        <taxon>Ascomycota</taxon>
        <taxon>Pezizomycotina</taxon>
        <taxon>Sordariomycetes</taxon>
        <taxon>Hypocreomycetidae</taxon>
        <taxon>Hypocreales</taxon>
        <taxon>Cordycipitaceae</taxon>
        <taxon>Akanthomyces</taxon>
    </lineage>
</organism>
<name>A0A179I4F2_CORDF</name>
<dbReference type="EMBL" id="LUKN01003374">
    <property type="protein sequence ID" value="OAQ97517.1"/>
    <property type="molecule type" value="Genomic_DNA"/>
</dbReference>